<dbReference type="InterPro" id="IPR016135">
    <property type="entry name" value="UBQ-conjugating_enzyme/RWD"/>
</dbReference>
<dbReference type="Pfam" id="PF01205">
    <property type="entry name" value="Impact_N"/>
    <property type="match status" value="1"/>
</dbReference>
<keyword evidence="4" id="KW-0678">Repressor</keyword>
<evidence type="ECO:0000313" key="11">
    <source>
        <dbReference type="EMBL" id="CAE0238376.1"/>
    </source>
</evidence>
<dbReference type="AlphaFoldDB" id="A0A7S3CX88"/>
<keyword evidence="6" id="KW-0346">Stress response</keyword>
<dbReference type="GO" id="GO:0140469">
    <property type="term" value="P:GCN2-mediated signaling"/>
    <property type="evidence" value="ECO:0007669"/>
    <property type="project" value="TreeGrafter"/>
</dbReference>
<accession>A0A7S3CX88</accession>
<comment type="similarity">
    <text evidence="2">Belongs to the IMPACT family.</text>
</comment>
<dbReference type="Gene3D" id="3.10.110.10">
    <property type="entry name" value="Ubiquitin Conjugating Enzyme"/>
    <property type="match status" value="1"/>
</dbReference>
<dbReference type="SUPFAM" id="SSF54495">
    <property type="entry name" value="UBC-like"/>
    <property type="match status" value="1"/>
</dbReference>
<feature type="domain" description="RWD" evidence="8">
    <location>
        <begin position="10"/>
        <end position="111"/>
    </location>
</feature>
<evidence type="ECO:0000256" key="5">
    <source>
        <dbReference type="ARBA" id="ARBA00022845"/>
    </source>
</evidence>
<reference evidence="10" key="1">
    <citation type="submission" date="2021-01" db="EMBL/GenBank/DDBJ databases">
        <authorList>
            <person name="Corre E."/>
            <person name="Pelletier E."/>
            <person name="Niang G."/>
            <person name="Scheremetjew M."/>
            <person name="Finn R."/>
            <person name="Kale V."/>
            <person name="Holt S."/>
            <person name="Cochrane G."/>
            <person name="Meng A."/>
            <person name="Brown T."/>
            <person name="Cohen L."/>
        </authorList>
    </citation>
    <scope>NUCLEOTIDE SEQUENCE</scope>
    <source>
        <strain evidence="10">NIES-2562</strain>
    </source>
</reference>
<dbReference type="PANTHER" id="PTHR16301:SF25">
    <property type="entry name" value="PROTEIN IMPACT"/>
    <property type="match status" value="1"/>
</dbReference>
<feature type="region of interest" description="Disordered" evidence="7">
    <location>
        <begin position="108"/>
        <end position="127"/>
    </location>
</feature>
<dbReference type="InterPro" id="IPR020568">
    <property type="entry name" value="Ribosomal_Su5_D2-typ_SF"/>
</dbReference>
<dbReference type="SUPFAM" id="SSF54211">
    <property type="entry name" value="Ribosomal protein S5 domain 2-like"/>
    <property type="match status" value="1"/>
</dbReference>
<comment type="subcellular location">
    <subcellularLocation>
        <location evidence="1">Cytoplasm</location>
    </subcellularLocation>
</comment>
<evidence type="ECO:0000256" key="7">
    <source>
        <dbReference type="SAM" id="MobiDB-lite"/>
    </source>
</evidence>
<organism evidence="10">
    <name type="scientific">Palpitomonas bilix</name>
    <dbReference type="NCBI Taxonomy" id="652834"/>
    <lineage>
        <taxon>Eukaryota</taxon>
        <taxon>Eukaryota incertae sedis</taxon>
    </lineage>
</organism>
<dbReference type="EMBL" id="HBIB01000756">
    <property type="protein sequence ID" value="CAE0238371.1"/>
    <property type="molecule type" value="Transcribed_RNA"/>
</dbReference>
<name>A0A7S3CX88_9EUKA</name>
<keyword evidence="5" id="KW-0810">Translation regulation</keyword>
<feature type="compositionally biased region" description="Polar residues" evidence="7">
    <location>
        <begin position="115"/>
        <end position="125"/>
    </location>
</feature>
<evidence type="ECO:0000256" key="3">
    <source>
        <dbReference type="ARBA" id="ARBA00022490"/>
    </source>
</evidence>
<dbReference type="EMBL" id="HBIB01000758">
    <property type="protein sequence ID" value="CAE0238373.1"/>
    <property type="molecule type" value="Transcribed_RNA"/>
</dbReference>
<evidence type="ECO:0000256" key="2">
    <source>
        <dbReference type="ARBA" id="ARBA00007665"/>
    </source>
</evidence>
<keyword evidence="3" id="KW-0963">Cytoplasm</keyword>
<evidence type="ECO:0000256" key="1">
    <source>
        <dbReference type="ARBA" id="ARBA00004496"/>
    </source>
</evidence>
<protein>
    <recommendedName>
        <fullName evidence="8">RWD domain-containing protein</fullName>
    </recommendedName>
</protein>
<dbReference type="Pfam" id="PF05773">
    <property type="entry name" value="RWD"/>
    <property type="match status" value="1"/>
</dbReference>
<dbReference type="PANTHER" id="PTHR16301">
    <property type="entry name" value="IMPACT-RELATED"/>
    <property type="match status" value="1"/>
</dbReference>
<sequence>MPRLSADAVDEMEALSTIFTERYEQTTENSAEIEIEAESDGDIAGRLFIIWPEGYPDEKAPLLSFTPADGYALDFDFQLHVQTAWAEMNACIVFDIVATLSSSVHKRVRGGQRSGGETNHTQAVNVESHEELSTPLDIVIGEVTVDRKSRFQSRGVELSSFEQLQAFRHQILQDKKVAQATHNILAYRFQKDGKVMEDFDDDGEGGAGIKLLFLLQKMGAMNCAVVVSRWFGGIKLGGDRFRDINESAKALVTAQKWGKN</sequence>
<dbReference type="InterPro" id="IPR001498">
    <property type="entry name" value="Impact_N"/>
</dbReference>
<dbReference type="Gene3D" id="3.30.230.30">
    <property type="entry name" value="Impact, N-terminal domain"/>
    <property type="match status" value="1"/>
</dbReference>
<dbReference type="GO" id="GO:0006446">
    <property type="term" value="P:regulation of translational initiation"/>
    <property type="evidence" value="ECO:0007669"/>
    <property type="project" value="TreeGrafter"/>
</dbReference>
<evidence type="ECO:0000313" key="9">
    <source>
        <dbReference type="EMBL" id="CAE0238371.1"/>
    </source>
</evidence>
<proteinExistence type="inferred from homology"/>
<dbReference type="InterPro" id="IPR006575">
    <property type="entry name" value="RWD_dom"/>
</dbReference>
<gene>
    <name evidence="9" type="ORF">PBIL07802_LOCUS513</name>
    <name evidence="10" type="ORF">PBIL07802_LOCUS515</name>
    <name evidence="11" type="ORF">PBIL07802_LOCUS518</name>
</gene>
<dbReference type="InterPro" id="IPR036956">
    <property type="entry name" value="Impact_N_sf"/>
</dbReference>
<evidence type="ECO:0000259" key="8">
    <source>
        <dbReference type="PROSITE" id="PS50908"/>
    </source>
</evidence>
<evidence type="ECO:0000256" key="4">
    <source>
        <dbReference type="ARBA" id="ARBA00022491"/>
    </source>
</evidence>
<dbReference type="PROSITE" id="PS50908">
    <property type="entry name" value="RWD"/>
    <property type="match status" value="1"/>
</dbReference>
<evidence type="ECO:0000313" key="10">
    <source>
        <dbReference type="EMBL" id="CAE0238373.1"/>
    </source>
</evidence>
<dbReference type="InterPro" id="IPR023582">
    <property type="entry name" value="Impact"/>
</dbReference>
<dbReference type="GO" id="GO:0005737">
    <property type="term" value="C:cytoplasm"/>
    <property type="evidence" value="ECO:0007669"/>
    <property type="project" value="UniProtKB-SubCell"/>
</dbReference>
<evidence type="ECO:0000256" key="6">
    <source>
        <dbReference type="ARBA" id="ARBA00023016"/>
    </source>
</evidence>
<dbReference type="EMBL" id="HBIB01000761">
    <property type="protein sequence ID" value="CAE0238376.1"/>
    <property type="molecule type" value="Transcribed_RNA"/>
</dbReference>